<name>A0ACC0WR40_9STRA</name>
<comment type="caution">
    <text evidence="1">The sequence shown here is derived from an EMBL/GenBank/DDBJ whole genome shotgun (WGS) entry which is preliminary data.</text>
</comment>
<gene>
    <name evidence="1" type="ORF">PsorP6_002091</name>
</gene>
<dbReference type="EMBL" id="CM047580">
    <property type="protein sequence ID" value="KAI9920832.1"/>
    <property type="molecule type" value="Genomic_DNA"/>
</dbReference>
<evidence type="ECO:0000313" key="1">
    <source>
        <dbReference type="EMBL" id="KAI9920832.1"/>
    </source>
</evidence>
<protein>
    <submittedName>
        <fullName evidence="1">Uncharacterized protein</fullName>
    </submittedName>
</protein>
<proteinExistence type="predicted"/>
<organism evidence="1 2">
    <name type="scientific">Peronosclerospora sorghi</name>
    <dbReference type="NCBI Taxonomy" id="230839"/>
    <lineage>
        <taxon>Eukaryota</taxon>
        <taxon>Sar</taxon>
        <taxon>Stramenopiles</taxon>
        <taxon>Oomycota</taxon>
        <taxon>Peronosporomycetes</taxon>
        <taxon>Peronosporales</taxon>
        <taxon>Peronosporaceae</taxon>
        <taxon>Peronosclerospora</taxon>
    </lineage>
</organism>
<keyword evidence="2" id="KW-1185">Reference proteome</keyword>
<reference evidence="1 2" key="1">
    <citation type="journal article" date="2022" name="bioRxiv">
        <title>The genome of the oomycete Peronosclerospora sorghi, a cosmopolitan pathogen of maize and sorghum, is inflated with dispersed pseudogenes.</title>
        <authorList>
            <person name="Fletcher K."/>
            <person name="Martin F."/>
            <person name="Isakeit T."/>
            <person name="Cavanaugh K."/>
            <person name="Magill C."/>
            <person name="Michelmore R."/>
        </authorList>
    </citation>
    <scope>NUCLEOTIDE SEQUENCE [LARGE SCALE GENOMIC DNA]</scope>
    <source>
        <strain evidence="1">P6</strain>
    </source>
</reference>
<evidence type="ECO:0000313" key="2">
    <source>
        <dbReference type="Proteomes" id="UP001163321"/>
    </source>
</evidence>
<sequence length="567" mass="63380">MTQSTLVRSISSHDRAVSKLELDEEMEAVHQPSCPVSSNRASEKENVSDNSSNRERREDDLEKAKSASEDGVAVRTSTLDCGNYAECKVERGSEYDVDDDERYFSQSKLPHRKSVDTILVPFGVKTAEETVVGPPESHSFAWNDPKGDQKLRISATHWKLPTVVDFLQIGEVKSTPRGLYGEVYIDNSTRVFSIGDTKVFSDVRQRALLNDWLSNTVIDCSMHGVGITLVDEQPQEILNITMETIRLSCKTQSRRVSLVVHHVQFDDMTPRSAYPVVFAPLDSGFNSDKREGWLPGDDEQPFFTLSCETLPQTGIIIVKDFDLQVGSMAVRLNLEYFLGLSNLIFQFIPGGDEATILQHDLEAKNEMLVLNVLFPDDTDSAGMLMYFKRWHMSNFDFDLVFDSLQEDKSEGISAILGTTMGSIVGGIAPVTPIFHFSEIVYQNLFFYEYNLIYDVVLQIVHSLINQWYKVVGSVEMLGDPVGLATDVVNGFALAMRQLKRDVKGQNRRKGKSAVTVVQTVFGVPLKSIGKVSNGLGDVVKKATFFESQEDSNEPRHIPEGFLRSGKV</sequence>
<accession>A0ACC0WR40</accession>
<dbReference type="Proteomes" id="UP001163321">
    <property type="component" value="Chromosome 1"/>
</dbReference>